<evidence type="ECO:0000313" key="3">
    <source>
        <dbReference type="EMBL" id="SMP56664.1"/>
    </source>
</evidence>
<evidence type="ECO:0000259" key="2">
    <source>
        <dbReference type="Pfam" id="PF06439"/>
    </source>
</evidence>
<dbReference type="EMBL" id="FXUG01000005">
    <property type="protein sequence ID" value="SMP56664.1"/>
    <property type="molecule type" value="Genomic_DNA"/>
</dbReference>
<feature type="chain" id="PRO_5046799460" description="3-keto-alpha-glucoside-1,2-lyase/3-keto-2-hydroxy-glucal hydratase domain-containing protein" evidence="1">
    <location>
        <begin position="30"/>
        <end position="244"/>
    </location>
</feature>
<dbReference type="InterPro" id="IPR010496">
    <property type="entry name" value="AL/BT2_dom"/>
</dbReference>
<evidence type="ECO:0000256" key="1">
    <source>
        <dbReference type="SAM" id="SignalP"/>
    </source>
</evidence>
<gene>
    <name evidence="3" type="ORF">SAMN06265222_105185</name>
</gene>
<reference evidence="3 4" key="1">
    <citation type="submission" date="2017-05" db="EMBL/GenBank/DDBJ databases">
        <authorList>
            <person name="Varghese N."/>
            <person name="Submissions S."/>
        </authorList>
    </citation>
    <scope>NUCLEOTIDE SEQUENCE [LARGE SCALE GENOMIC DNA]</scope>
    <source>
        <strain evidence="3 4">DSM 25457</strain>
    </source>
</reference>
<comment type="caution">
    <text evidence="3">The sequence shown here is derived from an EMBL/GenBank/DDBJ whole genome shotgun (WGS) entry which is preliminary data.</text>
</comment>
<protein>
    <recommendedName>
        <fullName evidence="2">3-keto-alpha-glucoside-1,2-lyase/3-keto-2-hydroxy-glucal hydratase domain-containing protein</fullName>
    </recommendedName>
</protein>
<dbReference type="Proteomes" id="UP001158067">
    <property type="component" value="Unassembled WGS sequence"/>
</dbReference>
<dbReference type="Gene3D" id="2.60.120.560">
    <property type="entry name" value="Exo-inulinase, domain 1"/>
    <property type="match status" value="1"/>
</dbReference>
<dbReference type="Pfam" id="PF06439">
    <property type="entry name" value="3keto-disac_hyd"/>
    <property type="match status" value="1"/>
</dbReference>
<organism evidence="3 4">
    <name type="scientific">Neorhodopirellula lusitana</name>
    <dbReference type="NCBI Taxonomy" id="445327"/>
    <lineage>
        <taxon>Bacteria</taxon>
        <taxon>Pseudomonadati</taxon>
        <taxon>Planctomycetota</taxon>
        <taxon>Planctomycetia</taxon>
        <taxon>Pirellulales</taxon>
        <taxon>Pirellulaceae</taxon>
        <taxon>Neorhodopirellula</taxon>
    </lineage>
</organism>
<proteinExistence type="predicted"/>
<accession>A0ABY1Q1R7</accession>
<evidence type="ECO:0000313" key="4">
    <source>
        <dbReference type="Proteomes" id="UP001158067"/>
    </source>
</evidence>
<feature type="signal peptide" evidence="1">
    <location>
        <begin position="1"/>
        <end position="29"/>
    </location>
</feature>
<name>A0ABY1Q1R7_9BACT</name>
<keyword evidence="1" id="KW-0732">Signal</keyword>
<feature type="domain" description="3-keto-alpha-glucoside-1,2-lyase/3-keto-2-hydroxy-glucal hydratase" evidence="2">
    <location>
        <begin position="45"/>
        <end position="242"/>
    </location>
</feature>
<sequence>MIGISTMNSQLSHWLKLAGVCSLSIAALATVTTVSAEQASPQTSEWITLFDGESLDAWREYGHESVTTGWKVEDGALTCISTADQGEKARSENLITKEKFAAFELELEFKVTPAANSGIMFHVLETDKQPYFTGPEIQIQDHKGGHDPQKCGWLYQLYPAEVDATKPVGQWNKLRVLITPEKCQITMNGVLYSEFVKGSDDWNERVAKSKFGKWEGFGEATSGHICLQDHSDEVSYRNIRIREL</sequence>
<keyword evidence="4" id="KW-1185">Reference proteome</keyword>